<dbReference type="NCBIfam" id="NF041438">
    <property type="entry name" value="SepM_fam_S16"/>
    <property type="match status" value="1"/>
</dbReference>
<reference evidence="4 5" key="1">
    <citation type="journal article" date="2014" name="Int. J. Syst. Evol. Microbiol.">
        <title>Listeria floridensis sp. nov., Listeria aquatica sp. nov., Listeria cornellensis sp. nov., Listeria riparia sp. nov. and Listeria grandensis sp. nov., from agricultural and natural environments.</title>
        <authorList>
            <person name="den Bakker H.C."/>
            <person name="Warchocki S."/>
            <person name="Wright E.M."/>
            <person name="Allred A.F."/>
            <person name="Ahlstrom C."/>
            <person name="Manuel C.S."/>
            <person name="Stasiewicz M.J."/>
            <person name="Burrell A."/>
            <person name="Roof S."/>
            <person name="Strawn L."/>
            <person name="Fortes E.D."/>
            <person name="Nightingale K.K."/>
            <person name="Kephart D."/>
            <person name="Wiedmann M."/>
        </authorList>
    </citation>
    <scope>NUCLEOTIDE SEQUENCE [LARGE SCALE GENOMIC DNA]</scope>
    <source>
        <strain evidence="5">FSL F6-971</strain>
    </source>
</reference>
<proteinExistence type="inferred from homology"/>
<dbReference type="Pfam" id="PF13180">
    <property type="entry name" value="PDZ_2"/>
    <property type="match status" value="1"/>
</dbReference>
<protein>
    <recommendedName>
        <fullName evidence="1">endopeptidase La</fullName>
        <ecNumber evidence="1">3.4.21.53</ecNumber>
    </recommendedName>
</protein>
<dbReference type="AlphaFoldDB" id="W7BMY6"/>
<dbReference type="InterPro" id="IPR001478">
    <property type="entry name" value="PDZ"/>
</dbReference>
<keyword evidence="1" id="KW-0645">Protease</keyword>
<dbReference type="Proteomes" id="UP000019253">
    <property type="component" value="Unassembled WGS sequence"/>
</dbReference>
<comment type="caution">
    <text evidence="4">The sequence shown here is derived from an EMBL/GenBank/DDBJ whole genome shotgun (WGS) entry which is preliminary data.</text>
</comment>
<dbReference type="PROSITE" id="PS51786">
    <property type="entry name" value="LON_PROTEOLYTIC"/>
    <property type="match status" value="1"/>
</dbReference>
<dbReference type="GO" id="GO:0005524">
    <property type="term" value="F:ATP binding"/>
    <property type="evidence" value="ECO:0007669"/>
    <property type="project" value="InterPro"/>
</dbReference>
<dbReference type="SMART" id="SM00228">
    <property type="entry name" value="PDZ"/>
    <property type="match status" value="1"/>
</dbReference>
<dbReference type="SUPFAM" id="SSF50156">
    <property type="entry name" value="PDZ domain-like"/>
    <property type="match status" value="1"/>
</dbReference>
<comment type="similarity">
    <text evidence="1">Belongs to the peptidase S16 family.</text>
</comment>
<keyword evidence="1" id="KW-0720">Serine protease</keyword>
<feature type="active site" evidence="1">
    <location>
        <position position="280"/>
    </location>
</feature>
<dbReference type="PROSITE" id="PS50106">
    <property type="entry name" value="PDZ"/>
    <property type="match status" value="1"/>
</dbReference>
<dbReference type="EC" id="3.4.21.53" evidence="1"/>
<dbReference type="PATRIC" id="fig|1265819.5.peg.166"/>
<dbReference type="GO" id="GO:0004176">
    <property type="term" value="F:ATP-dependent peptidase activity"/>
    <property type="evidence" value="ECO:0007669"/>
    <property type="project" value="UniProtKB-UniRule"/>
</dbReference>
<feature type="domain" description="PDZ" evidence="2">
    <location>
        <begin position="102"/>
        <end position="169"/>
    </location>
</feature>
<name>W7BMY6_9LIST</name>
<dbReference type="InterPro" id="IPR027065">
    <property type="entry name" value="Lon_Prtase"/>
</dbReference>
<feature type="active site" evidence="1">
    <location>
        <position position="235"/>
    </location>
</feature>
<dbReference type="Gene3D" id="2.30.42.10">
    <property type="match status" value="1"/>
</dbReference>
<dbReference type="InterPro" id="IPR008269">
    <property type="entry name" value="Lon_proteolytic"/>
</dbReference>
<dbReference type="InterPro" id="IPR020568">
    <property type="entry name" value="Ribosomal_Su5_D2-typ_SF"/>
</dbReference>
<dbReference type="InterPro" id="IPR036034">
    <property type="entry name" value="PDZ_sf"/>
</dbReference>
<dbReference type="Pfam" id="PF05362">
    <property type="entry name" value="Lon_C"/>
    <property type="match status" value="1"/>
</dbReference>
<dbReference type="SUPFAM" id="SSF54211">
    <property type="entry name" value="Ribosomal protein S5 domain 2-like"/>
    <property type="match status" value="1"/>
</dbReference>
<evidence type="ECO:0000313" key="5">
    <source>
        <dbReference type="Proteomes" id="UP000019253"/>
    </source>
</evidence>
<keyword evidence="1" id="KW-0378">Hydrolase</keyword>
<dbReference type="STRING" id="1265819.PGRAN_00835"/>
<keyword evidence="5" id="KW-1185">Reference proteome</keyword>
<evidence type="ECO:0000259" key="2">
    <source>
        <dbReference type="PROSITE" id="PS50106"/>
    </source>
</evidence>
<evidence type="ECO:0000313" key="4">
    <source>
        <dbReference type="EMBL" id="EUJ24421.1"/>
    </source>
</evidence>
<evidence type="ECO:0000256" key="1">
    <source>
        <dbReference type="PROSITE-ProRule" id="PRU01122"/>
    </source>
</evidence>
<organism evidence="4 5">
    <name type="scientific">Listeria grandensis FSL F6-0971</name>
    <dbReference type="NCBI Taxonomy" id="1265819"/>
    <lineage>
        <taxon>Bacteria</taxon>
        <taxon>Bacillati</taxon>
        <taxon>Bacillota</taxon>
        <taxon>Bacilli</taxon>
        <taxon>Bacillales</taxon>
        <taxon>Listeriaceae</taxon>
        <taxon>Listeria</taxon>
    </lineage>
</organism>
<sequence>MIKKNWKKLLAGLIVLALVVAFFVPLPYYVTRPGSADKLSPLVSVEGYQSNSEGVFRLVTIAMGQANIYAYLAAKVLPYQEIEKESDVRGENETDEEYNVRQLSLMNQSKNNAIQVAYKAAGKSVKVEYRGVYVLSVMPDAPAAKYLAAGDLITAIDGKTFESSAEFIKYVRSKKVGDKVEISYKHQDKSEKASIELIDIDKKGMPGIGISLVDDQKLVTDPKITIDSEKIGGPSAGLMFTLEIYNHFGKTDWTKGHNIAGTGTIDVDGNVGRIGGIDQKIVAADRDDVEIFFAPDDTVTPEMKKADPKAVSNYQDAVKTAKAIDSKMKIVPVKTFQDALDYLKTVNEKK</sequence>
<accession>W7BMY6</accession>
<feature type="domain" description="Lon proteolytic" evidence="3">
    <location>
        <begin position="227"/>
        <end position="346"/>
    </location>
</feature>
<dbReference type="PANTHER" id="PTHR10046">
    <property type="entry name" value="ATP DEPENDENT LON PROTEASE FAMILY MEMBER"/>
    <property type="match status" value="1"/>
</dbReference>
<dbReference type="EMBL" id="AODD01000002">
    <property type="protein sequence ID" value="EUJ24421.1"/>
    <property type="molecule type" value="Genomic_DNA"/>
</dbReference>
<dbReference type="GO" id="GO:0006508">
    <property type="term" value="P:proteolysis"/>
    <property type="evidence" value="ECO:0007669"/>
    <property type="project" value="UniProtKB-KW"/>
</dbReference>
<dbReference type="GO" id="GO:0030163">
    <property type="term" value="P:protein catabolic process"/>
    <property type="evidence" value="ECO:0007669"/>
    <property type="project" value="InterPro"/>
</dbReference>
<dbReference type="GO" id="GO:0004252">
    <property type="term" value="F:serine-type endopeptidase activity"/>
    <property type="evidence" value="ECO:0007669"/>
    <property type="project" value="UniProtKB-UniRule"/>
</dbReference>
<evidence type="ECO:0000259" key="3">
    <source>
        <dbReference type="PROSITE" id="PS51786"/>
    </source>
</evidence>
<comment type="catalytic activity">
    <reaction evidence="1">
        <text>Hydrolysis of proteins in presence of ATP.</text>
        <dbReference type="EC" id="3.4.21.53"/>
    </reaction>
</comment>
<gene>
    <name evidence="4" type="ORF">PGRAN_00835</name>
</gene>